<dbReference type="STRING" id="575540.Isop_3579"/>
<dbReference type="InterPro" id="IPR000994">
    <property type="entry name" value="Pept_M24"/>
</dbReference>
<sequence>MAIDSETGVMQFRVESSDVSGEFVALAPIPLPPSVPPTSQAELGTSSQTPHVVAGDAEPEPDDSSARAGSSTLRATGAMLHLGDDVSVDGLPALADPTISHQDRELELRRADVNEKHQRIIAWLDKTGYEAVLLGRTDSVGWFTAGGDLAQTLTSELSAALVLVNRHCRALICDNVQTARLFEEEVAGLGFQLKERPWRTDPFAFALELARDKKYATDCGLFGWPNELSKLKALRLSLTRQERRWMRELGRTLARQVEATCRNFEPGETEADIAGHLAHRLIRQGIVPVDLRVAADGRLARYRQPRFKSARVTRHAVIQASGRRHGLCASVARMVAFDPVDPELARAHALASMVDATLIYFSRPGAVVSDIFRRARRIYEKYGHPHEWMKDYQGHVVGVSPRELTLTPDGQATLGHDLALSWCPSVSSARSQDTIVIDQRGYEVVTESRRWPRVEVLVKNLPILRPGLLIRKP</sequence>
<dbReference type="EMBL" id="CP002353">
    <property type="protein sequence ID" value="ADV64136.1"/>
    <property type="molecule type" value="Genomic_DNA"/>
</dbReference>
<dbReference type="SUPFAM" id="SSF55920">
    <property type="entry name" value="Creatinase/aminopeptidase"/>
    <property type="match status" value="1"/>
</dbReference>
<dbReference type="KEGG" id="ipa:Isop_3579"/>
<dbReference type="PANTHER" id="PTHR46112:SF2">
    <property type="entry name" value="XAA-PRO AMINOPEPTIDASE P-RELATED"/>
    <property type="match status" value="1"/>
</dbReference>
<name>E8QYF3_ISOPI</name>
<feature type="compositionally biased region" description="Polar residues" evidence="1">
    <location>
        <begin position="38"/>
        <end position="50"/>
    </location>
</feature>
<accession>E8QYF3</accession>
<dbReference type="InParanoid" id="E8QYF3"/>
<feature type="region of interest" description="Disordered" evidence="1">
    <location>
        <begin position="28"/>
        <end position="69"/>
    </location>
</feature>
<dbReference type="InterPro" id="IPR050659">
    <property type="entry name" value="Peptidase_M24B"/>
</dbReference>
<reference key="1">
    <citation type="submission" date="2010-11" db="EMBL/GenBank/DDBJ databases">
        <title>The complete sequence of chromosome of Isophaera pallida ATCC 43644.</title>
        <authorList>
            <consortium name="US DOE Joint Genome Institute (JGI-PGF)"/>
            <person name="Lucas S."/>
            <person name="Copeland A."/>
            <person name="Lapidus A."/>
            <person name="Bruce D."/>
            <person name="Goodwin L."/>
            <person name="Pitluck S."/>
            <person name="Kyrpides N."/>
            <person name="Mavromatis K."/>
            <person name="Pagani I."/>
            <person name="Ivanova N."/>
            <person name="Saunders E."/>
            <person name="Brettin T."/>
            <person name="Detter J.C."/>
            <person name="Han C."/>
            <person name="Tapia R."/>
            <person name="Land M."/>
            <person name="Hauser L."/>
            <person name="Markowitz V."/>
            <person name="Cheng J.-F."/>
            <person name="Hugenholtz P."/>
            <person name="Woyke T."/>
            <person name="Wu D."/>
            <person name="Eisen J.A."/>
        </authorList>
    </citation>
    <scope>NUCLEOTIDE SEQUENCE</scope>
    <source>
        <strain>ATCC 43644</strain>
    </source>
</reference>
<keyword evidence="4" id="KW-1185">Reference proteome</keyword>
<dbReference type="HOGENOM" id="CLU_053687_0_0_0"/>
<dbReference type="RefSeq" id="WP_013566424.1">
    <property type="nucleotide sequence ID" value="NC_014962.1"/>
</dbReference>
<evidence type="ECO:0000313" key="4">
    <source>
        <dbReference type="Proteomes" id="UP000008631"/>
    </source>
</evidence>
<dbReference type="Pfam" id="PF00557">
    <property type="entry name" value="Peptidase_M24"/>
    <property type="match status" value="1"/>
</dbReference>
<reference evidence="3 4" key="2">
    <citation type="journal article" date="2011" name="Stand. Genomic Sci.">
        <title>Complete genome sequence of Isosphaera pallida type strain (IS1B).</title>
        <authorList>
            <consortium name="US DOE Joint Genome Institute (JGI-PGF)"/>
            <person name="Goker M."/>
            <person name="Cleland D."/>
            <person name="Saunders E."/>
            <person name="Lapidus A."/>
            <person name="Nolan M."/>
            <person name="Lucas S."/>
            <person name="Hammon N."/>
            <person name="Deshpande S."/>
            <person name="Cheng J.F."/>
            <person name="Tapia R."/>
            <person name="Han C."/>
            <person name="Goodwin L."/>
            <person name="Pitluck S."/>
            <person name="Liolios K."/>
            <person name="Pagani I."/>
            <person name="Ivanova N."/>
            <person name="Mavromatis K."/>
            <person name="Pati A."/>
            <person name="Chen A."/>
            <person name="Palaniappan K."/>
            <person name="Land M."/>
            <person name="Hauser L."/>
            <person name="Chang Y.J."/>
            <person name="Jeffries C.D."/>
            <person name="Detter J.C."/>
            <person name="Beck B."/>
            <person name="Woyke T."/>
            <person name="Bristow J."/>
            <person name="Eisen J.A."/>
            <person name="Markowitz V."/>
            <person name="Hugenholtz P."/>
            <person name="Kyrpides N.C."/>
            <person name="Klenk H.P."/>
        </authorList>
    </citation>
    <scope>NUCLEOTIDE SEQUENCE [LARGE SCALE GENOMIC DNA]</scope>
    <source>
        <strain evidence="4">ATCC 43644 / DSM 9630 / IS1B</strain>
    </source>
</reference>
<feature type="domain" description="Peptidase M24" evidence="2">
    <location>
        <begin position="245"/>
        <end position="404"/>
    </location>
</feature>
<dbReference type="InterPro" id="IPR036005">
    <property type="entry name" value="Creatinase/aminopeptidase-like"/>
</dbReference>
<dbReference type="CDD" id="cd01066">
    <property type="entry name" value="APP_MetAP"/>
    <property type="match status" value="1"/>
</dbReference>
<evidence type="ECO:0000313" key="3">
    <source>
        <dbReference type="EMBL" id="ADV64136.1"/>
    </source>
</evidence>
<protein>
    <submittedName>
        <fullName evidence="3">Peptidase M24</fullName>
    </submittedName>
</protein>
<organism evidence="3 4">
    <name type="scientific">Isosphaera pallida (strain ATCC 43644 / DSM 9630 / IS1B)</name>
    <dbReference type="NCBI Taxonomy" id="575540"/>
    <lineage>
        <taxon>Bacteria</taxon>
        <taxon>Pseudomonadati</taxon>
        <taxon>Planctomycetota</taxon>
        <taxon>Planctomycetia</taxon>
        <taxon>Isosphaerales</taxon>
        <taxon>Isosphaeraceae</taxon>
        <taxon>Isosphaera</taxon>
    </lineage>
</organism>
<evidence type="ECO:0000256" key="1">
    <source>
        <dbReference type="SAM" id="MobiDB-lite"/>
    </source>
</evidence>
<dbReference type="AlphaFoldDB" id="E8QYF3"/>
<gene>
    <name evidence="3" type="ordered locus">Isop_3579</name>
</gene>
<dbReference type="Gene3D" id="3.90.230.10">
    <property type="entry name" value="Creatinase/methionine aminopeptidase superfamily"/>
    <property type="match status" value="1"/>
</dbReference>
<proteinExistence type="predicted"/>
<dbReference type="PANTHER" id="PTHR46112">
    <property type="entry name" value="AMINOPEPTIDASE"/>
    <property type="match status" value="1"/>
</dbReference>
<dbReference type="Proteomes" id="UP000008631">
    <property type="component" value="Chromosome"/>
</dbReference>
<evidence type="ECO:0000259" key="2">
    <source>
        <dbReference type="Pfam" id="PF00557"/>
    </source>
</evidence>
<dbReference type="eggNOG" id="COG0006">
    <property type="taxonomic scope" value="Bacteria"/>
</dbReference>